<organism evidence="2 3">
    <name type="scientific">Altererythrobacter ishigakiensis</name>
    <dbReference type="NCBI Taxonomy" id="476157"/>
    <lineage>
        <taxon>Bacteria</taxon>
        <taxon>Pseudomonadati</taxon>
        <taxon>Pseudomonadota</taxon>
        <taxon>Alphaproteobacteria</taxon>
        <taxon>Sphingomonadales</taxon>
        <taxon>Erythrobacteraceae</taxon>
        <taxon>Altererythrobacter</taxon>
    </lineage>
</organism>
<comment type="caution">
    <text evidence="2">The sequence shown here is derived from an EMBL/GenBank/DDBJ whole genome shotgun (WGS) entry which is preliminary data.</text>
</comment>
<evidence type="ECO:0000313" key="3">
    <source>
        <dbReference type="Proteomes" id="UP000320547"/>
    </source>
</evidence>
<sequence>MALMCSGTAIAQDASPEQQAGPEEVEFRFTLEGGINAVAEENLFWNLAETFAPTADFNSDTQWIEAYMKPGVEMTSYISEGTRVYGGASFVASMTTGQDGLGQGDTGRVTIEEAFLGVKTGSKETGELDISIGAQELKLGTGMQIANGASNGFERGAVKLGPRKAWEQTAIAKLTIDRLTARAFFIDPNELSSNNTKTEMAGGDIRFDWDQNFAGLSYVNVLQSGAPYPQAGAGGLGPPVFLDGGRDGLNSLSFYGRVHPLKEAMPGFYVALDGAHQWNSRIDLDAWAGRVQVGHVWNNKPWRPEVFYTYQTFSGDDPNTPELERFDPLNYEGSPASWATGSKSALVFINSNVQSHQLTFKLMPSRQDFVTLRTAHIRVNELRSPIQFGQATRLDLTEDLGSVVAGVTDPHLSDDVFLEYTRVLTPNIFLTGGFSVSFPGDGIKNAVGGSAPAWTGGFVNIVVNY</sequence>
<dbReference type="EMBL" id="VLLK01000001">
    <property type="protein sequence ID" value="TWJ09221.1"/>
    <property type="molecule type" value="Genomic_DNA"/>
</dbReference>
<accession>A0A562UUC3</accession>
<evidence type="ECO:0008006" key="4">
    <source>
        <dbReference type="Google" id="ProtNLM"/>
    </source>
</evidence>
<dbReference type="AlphaFoldDB" id="A0A562UUC3"/>
<protein>
    <recommendedName>
        <fullName evidence="4">Alginate export protein</fullName>
    </recommendedName>
</protein>
<evidence type="ECO:0000256" key="1">
    <source>
        <dbReference type="SAM" id="MobiDB-lite"/>
    </source>
</evidence>
<keyword evidence="3" id="KW-1185">Reference proteome</keyword>
<evidence type="ECO:0000313" key="2">
    <source>
        <dbReference type="EMBL" id="TWJ09221.1"/>
    </source>
</evidence>
<gene>
    <name evidence="2" type="ORF">JN10_0848</name>
</gene>
<dbReference type="STRING" id="476157.GCA_001663155_02503"/>
<feature type="region of interest" description="Disordered" evidence="1">
    <location>
        <begin position="1"/>
        <end position="22"/>
    </location>
</feature>
<proteinExistence type="predicted"/>
<name>A0A562UUC3_9SPHN</name>
<dbReference type="Proteomes" id="UP000320547">
    <property type="component" value="Unassembled WGS sequence"/>
</dbReference>
<reference evidence="2 3" key="1">
    <citation type="submission" date="2019-07" db="EMBL/GenBank/DDBJ databases">
        <title>Genomic Encyclopedia of Archaeal and Bacterial Type Strains, Phase II (KMG-II): from individual species to whole genera.</title>
        <authorList>
            <person name="Goeker M."/>
        </authorList>
    </citation>
    <scope>NUCLEOTIDE SEQUENCE [LARGE SCALE GENOMIC DNA]</scope>
    <source>
        <strain evidence="2 3">ATCC BAA-2084</strain>
    </source>
</reference>